<dbReference type="GO" id="GO:0005524">
    <property type="term" value="F:ATP binding"/>
    <property type="evidence" value="ECO:0007669"/>
    <property type="project" value="UniProtKB-KW"/>
</dbReference>
<dbReference type="Proteomes" id="UP001279734">
    <property type="component" value="Unassembled WGS sequence"/>
</dbReference>
<name>A0AAD3SNU0_NEPGR</name>
<comment type="similarity">
    <text evidence="4">Belongs to the COG3 family.</text>
</comment>
<evidence type="ECO:0000256" key="10">
    <source>
        <dbReference type="ARBA" id="ARBA00022806"/>
    </source>
</evidence>
<dbReference type="Pfam" id="PF04136">
    <property type="entry name" value="COG3_N"/>
    <property type="match status" value="1"/>
</dbReference>
<evidence type="ECO:0000256" key="14">
    <source>
        <dbReference type="ARBA" id="ARBA00023125"/>
    </source>
</evidence>
<dbReference type="GO" id="GO:0006310">
    <property type="term" value="P:DNA recombination"/>
    <property type="evidence" value="ECO:0007669"/>
    <property type="project" value="InterPro"/>
</dbReference>
<dbReference type="GO" id="GO:0005801">
    <property type="term" value="C:cis-Golgi network"/>
    <property type="evidence" value="ECO:0007669"/>
    <property type="project" value="InterPro"/>
</dbReference>
<accession>A0AAD3SNU0</accession>
<evidence type="ECO:0000256" key="15">
    <source>
        <dbReference type="ARBA" id="ARBA00023136"/>
    </source>
</evidence>
<dbReference type="NCBIfam" id="TIGR00614">
    <property type="entry name" value="recQ_fam"/>
    <property type="match status" value="1"/>
</dbReference>
<keyword evidence="15" id="KW-0472">Membrane</keyword>
<keyword evidence="14" id="KW-0238">DNA-binding</keyword>
<evidence type="ECO:0000313" key="24">
    <source>
        <dbReference type="EMBL" id="GMH13761.1"/>
    </source>
</evidence>
<evidence type="ECO:0000259" key="22">
    <source>
        <dbReference type="PROSITE" id="PS51192"/>
    </source>
</evidence>
<keyword evidence="16" id="KW-0413">Isomerase</keyword>
<keyword evidence="13" id="KW-0333">Golgi apparatus</keyword>
<dbReference type="GO" id="GO:0005634">
    <property type="term" value="C:nucleus"/>
    <property type="evidence" value="ECO:0007669"/>
    <property type="project" value="UniProtKB-SubCell"/>
</dbReference>
<keyword evidence="10" id="KW-0347">Helicase</keyword>
<dbReference type="InterPro" id="IPR016159">
    <property type="entry name" value="Cullin_repeat-like_dom_sf"/>
</dbReference>
<keyword evidence="9" id="KW-0378">Hydrolase</keyword>
<dbReference type="Gene3D" id="3.40.50.300">
    <property type="entry name" value="P-loop containing nucleotide triphosphate hydrolases"/>
    <property type="match status" value="2"/>
</dbReference>
<dbReference type="GO" id="GO:0016787">
    <property type="term" value="F:hydrolase activity"/>
    <property type="evidence" value="ECO:0007669"/>
    <property type="project" value="UniProtKB-KW"/>
</dbReference>
<dbReference type="PROSITE" id="PS51192">
    <property type="entry name" value="HELICASE_ATP_BIND_1"/>
    <property type="match status" value="1"/>
</dbReference>
<evidence type="ECO:0000256" key="16">
    <source>
        <dbReference type="ARBA" id="ARBA00023235"/>
    </source>
</evidence>
<dbReference type="GO" id="GO:0017119">
    <property type="term" value="C:Golgi transport complex"/>
    <property type="evidence" value="ECO:0007669"/>
    <property type="project" value="TreeGrafter"/>
</dbReference>
<evidence type="ECO:0000256" key="8">
    <source>
        <dbReference type="ARBA" id="ARBA00022741"/>
    </source>
</evidence>
<dbReference type="InterPro" id="IPR001650">
    <property type="entry name" value="Helicase_C-like"/>
</dbReference>
<dbReference type="PANTHER" id="PTHR13302">
    <property type="entry name" value="CONSERVED OLIGOMERIC GOLGI COMPLEX COMPONENT 3"/>
    <property type="match status" value="1"/>
</dbReference>
<dbReference type="GO" id="GO:0006891">
    <property type="term" value="P:intra-Golgi vesicle-mediated transport"/>
    <property type="evidence" value="ECO:0007669"/>
    <property type="project" value="TreeGrafter"/>
</dbReference>
<dbReference type="SUPFAM" id="SSF52540">
    <property type="entry name" value="P-loop containing nucleoside triphosphate hydrolases"/>
    <property type="match status" value="2"/>
</dbReference>
<dbReference type="InterPro" id="IPR004589">
    <property type="entry name" value="DNA_helicase_ATP-dep_RecQ"/>
</dbReference>
<dbReference type="GO" id="GO:0000139">
    <property type="term" value="C:Golgi membrane"/>
    <property type="evidence" value="ECO:0007669"/>
    <property type="project" value="UniProtKB-SubCell"/>
</dbReference>
<feature type="domain" description="Helicase C-terminal" evidence="23">
    <location>
        <begin position="1078"/>
        <end position="1153"/>
    </location>
</feature>
<dbReference type="SUPFAM" id="SSF74788">
    <property type="entry name" value="Cullin repeat-like"/>
    <property type="match status" value="1"/>
</dbReference>
<evidence type="ECO:0000256" key="3">
    <source>
        <dbReference type="ARBA" id="ARBA00005446"/>
    </source>
</evidence>
<evidence type="ECO:0000256" key="7">
    <source>
        <dbReference type="ARBA" id="ARBA00022723"/>
    </source>
</evidence>
<evidence type="ECO:0000256" key="2">
    <source>
        <dbReference type="ARBA" id="ARBA00004395"/>
    </source>
</evidence>
<dbReference type="GO" id="GO:0003677">
    <property type="term" value="F:DNA binding"/>
    <property type="evidence" value="ECO:0007669"/>
    <property type="project" value="UniProtKB-KW"/>
</dbReference>
<evidence type="ECO:0000256" key="18">
    <source>
        <dbReference type="ARBA" id="ARBA00031339"/>
    </source>
</evidence>
<comment type="subcellular location">
    <subcellularLocation>
        <location evidence="2">Golgi apparatus membrane</location>
        <topology evidence="2">Peripheral membrane protein</topology>
    </subcellularLocation>
    <subcellularLocation>
        <location evidence="1">Nucleus</location>
    </subcellularLocation>
</comment>
<evidence type="ECO:0000256" key="13">
    <source>
        <dbReference type="ARBA" id="ARBA00023034"/>
    </source>
</evidence>
<comment type="caution">
    <text evidence="24">The sequence shown here is derived from an EMBL/GenBank/DDBJ whole genome shotgun (WGS) entry which is preliminary data.</text>
</comment>
<evidence type="ECO:0000256" key="4">
    <source>
        <dbReference type="ARBA" id="ARBA00009936"/>
    </source>
</evidence>
<dbReference type="InterPro" id="IPR048685">
    <property type="entry name" value="COG3_C"/>
</dbReference>
<dbReference type="InterPro" id="IPR014001">
    <property type="entry name" value="Helicase_ATP-bd"/>
</dbReference>
<evidence type="ECO:0000256" key="9">
    <source>
        <dbReference type="ARBA" id="ARBA00022801"/>
    </source>
</evidence>
<evidence type="ECO:0000256" key="6">
    <source>
        <dbReference type="ARBA" id="ARBA00022448"/>
    </source>
</evidence>
<proteinExistence type="inferred from homology"/>
<evidence type="ECO:0000256" key="1">
    <source>
        <dbReference type="ARBA" id="ARBA00004123"/>
    </source>
</evidence>
<protein>
    <recommendedName>
        <fullName evidence="5">Conserved oligomeric Golgi complex subunit 3</fullName>
        <ecNumber evidence="20">5.6.2.4</ecNumber>
    </recommendedName>
    <alternativeName>
        <fullName evidence="18">Component of oligomeric Golgi complex 3</fullName>
    </alternativeName>
</protein>
<reference evidence="24" key="1">
    <citation type="submission" date="2023-05" db="EMBL/GenBank/DDBJ databases">
        <title>Nepenthes gracilis genome sequencing.</title>
        <authorList>
            <person name="Fukushima K."/>
        </authorList>
    </citation>
    <scope>NUCLEOTIDE SEQUENCE</scope>
    <source>
        <strain evidence="24">SING2019-196</strain>
    </source>
</reference>
<dbReference type="InterPro" id="IPR048320">
    <property type="entry name" value="COG3_N"/>
</dbReference>
<dbReference type="InterPro" id="IPR027417">
    <property type="entry name" value="P-loop_NTPase"/>
</dbReference>
<keyword evidence="17" id="KW-0539">Nucleus</keyword>
<evidence type="ECO:0000256" key="11">
    <source>
        <dbReference type="ARBA" id="ARBA00022840"/>
    </source>
</evidence>
<dbReference type="CDD" id="cd17920">
    <property type="entry name" value="DEXHc_RecQ"/>
    <property type="match status" value="1"/>
</dbReference>
<keyword evidence="7" id="KW-0479">Metal-binding</keyword>
<evidence type="ECO:0000256" key="5">
    <source>
        <dbReference type="ARBA" id="ARBA00020976"/>
    </source>
</evidence>
<comment type="similarity">
    <text evidence="3">Belongs to the helicase family. RecQ subfamily.</text>
</comment>
<gene>
    <name evidence="24" type="ORF">Nepgr_015602</name>
</gene>
<dbReference type="GO" id="GO:0006886">
    <property type="term" value="P:intracellular protein transport"/>
    <property type="evidence" value="ECO:0007669"/>
    <property type="project" value="InterPro"/>
</dbReference>
<organism evidence="24 25">
    <name type="scientific">Nepenthes gracilis</name>
    <name type="common">Slender pitcher plant</name>
    <dbReference type="NCBI Taxonomy" id="150966"/>
    <lineage>
        <taxon>Eukaryota</taxon>
        <taxon>Viridiplantae</taxon>
        <taxon>Streptophyta</taxon>
        <taxon>Embryophyta</taxon>
        <taxon>Tracheophyta</taxon>
        <taxon>Spermatophyta</taxon>
        <taxon>Magnoliopsida</taxon>
        <taxon>eudicotyledons</taxon>
        <taxon>Gunneridae</taxon>
        <taxon>Pentapetalae</taxon>
        <taxon>Caryophyllales</taxon>
        <taxon>Nepenthaceae</taxon>
        <taxon>Nepenthes</taxon>
    </lineage>
</organism>
<keyword evidence="6" id="KW-0813">Transport</keyword>
<comment type="catalytic activity">
    <reaction evidence="21">
        <text>ATP + H2O = ADP + phosphate + H(+)</text>
        <dbReference type="Rhea" id="RHEA:13065"/>
        <dbReference type="ChEBI" id="CHEBI:15377"/>
        <dbReference type="ChEBI" id="CHEBI:15378"/>
        <dbReference type="ChEBI" id="CHEBI:30616"/>
        <dbReference type="ChEBI" id="CHEBI:43474"/>
        <dbReference type="ChEBI" id="CHEBI:456216"/>
    </reaction>
</comment>
<dbReference type="Pfam" id="PF00270">
    <property type="entry name" value="DEAD"/>
    <property type="match status" value="1"/>
</dbReference>
<comment type="catalytic activity">
    <reaction evidence="19">
        <text>Couples ATP hydrolysis with the unwinding of duplex DNA by translocating in the 3'-5' direction.</text>
        <dbReference type="EC" id="5.6.2.4"/>
    </reaction>
</comment>
<dbReference type="AlphaFoldDB" id="A0AAD3SNU0"/>
<dbReference type="GO" id="GO:0046872">
    <property type="term" value="F:metal ion binding"/>
    <property type="evidence" value="ECO:0007669"/>
    <property type="project" value="UniProtKB-KW"/>
</dbReference>
<feature type="domain" description="Helicase ATP-binding" evidence="22">
    <location>
        <begin position="880"/>
        <end position="1054"/>
    </location>
</feature>
<dbReference type="Pfam" id="PF20671">
    <property type="entry name" value="COG3_C"/>
    <property type="match status" value="1"/>
</dbReference>
<keyword evidence="11" id="KW-0067">ATP-binding</keyword>
<dbReference type="GO" id="GO:0007030">
    <property type="term" value="P:Golgi organization"/>
    <property type="evidence" value="ECO:0007669"/>
    <property type="project" value="TreeGrafter"/>
</dbReference>
<dbReference type="PANTHER" id="PTHR13302:SF8">
    <property type="entry name" value="CONSERVED OLIGOMERIC GOLGI COMPLEX SUBUNIT 3"/>
    <property type="match status" value="1"/>
</dbReference>
<dbReference type="InterPro" id="IPR007265">
    <property type="entry name" value="COG_su3"/>
</dbReference>
<dbReference type="EC" id="5.6.2.4" evidence="20"/>
<evidence type="ECO:0000256" key="12">
    <source>
        <dbReference type="ARBA" id="ARBA00022927"/>
    </source>
</evidence>
<dbReference type="PROSITE" id="PS51194">
    <property type="entry name" value="HELICASE_CTER"/>
    <property type="match status" value="1"/>
</dbReference>
<evidence type="ECO:0000256" key="19">
    <source>
        <dbReference type="ARBA" id="ARBA00034617"/>
    </source>
</evidence>
<sequence length="1153" mass="130061">MAAARISTPSVRKSGAISKSYNFASAWEQNAPLTEQQQAAIAALSHAVAERPFPPNLALQEGKIGQESALSTITMDIASEDSAAIEAVLVNTNQFYKWFTDLEAAMKSETEEKYRHYVDTLTQHIQTCDGILHQVDDTLELFNELQLQHQAVATKTKTLHDACDRLLIEKERLIEFADALRSRLNYFDELENIATSFYSPSMNLGNENFLPLLKRLDECISYVESNPQYAESSVYLVKFRQLQSRALSMIRSHVHSVLRSASSQVQGAMRSSAGNQVALSEGVEASVIYVRFKAAASELKIVFEEIESRFSRKEYSQLLEECHRFYCEQRLSLVRGIVQQRISYFAKKEALPSLTRSGCAYLMQECQLEHQLFSHFFPSSSKDVSSLAPLIEPLCTYLYDTLRPKLIHETNLDFLGELVDVLKVEVLGEQLSRRSESLTGLRPTFERILADVRERLTFRARTYIRDEIANYFPLHEDLDYPSKLEQSPKVKEGADTADESRDMFHTWYPPLEKTVSLLSKLYHCLEPAVFTGLAQEAVEVCSVAIQKASRIISQRSSPMDGQLFLIKHLLLLREQIAPFDIEFSVTHKELDFSHVLEHLRRILRGQASLFDWSRSTSLARTLSPRVLESQIDAKKELEKSLKATCEEFIMSVTKLIVDPLLSFVAKVTAVKVPISSSVQNQKAESVVAKPLKEHAFASPEKVAELVQKVIAALQQELPQVIEKMKLYLQNPLTRTILFKPIKTNILEAYTQVQSLVKTEYSEEDRETIVKKKVQDLSRYRKCPCSFSLYTLPPTSRRKDLWQRTGSSSSAPSTFSRVQLLIWGEISRAVISSAAKMKKSPLPVHNICGTEKKIWGKEDLVKILRWHFGHSEFRGKQLEAIEAVLSGRDCFCLMPTGGGKSMCYQIPALAKKGIVLIVCPLIALMENQVMALKEKGIAAEFLSSTQTPHARNKIYEDLESGRPTLKLLYVTPELVATPGFSLKLSKIYDRGLLHLIAIDEAHCISTWGHDFRPSYRKLSSLRNCLPDVPILALTATAVPRVQRDVVESLSLQNPLILKSSFNRPNIYYEVRYKDLLRDPYDDLCIAIKSCGDVCAIVYCLERTTCDALAAHLSDNGLSCAAYHAGLNNKLRSSILDDWISLKIQIVVATVAFGN</sequence>
<evidence type="ECO:0000256" key="17">
    <source>
        <dbReference type="ARBA" id="ARBA00023242"/>
    </source>
</evidence>
<keyword evidence="25" id="KW-1185">Reference proteome</keyword>
<keyword evidence="8" id="KW-0547">Nucleotide-binding</keyword>
<dbReference type="FunFam" id="3.40.50.300:FF:000444">
    <property type="entry name" value="ATP-dependent DNA helicase"/>
    <property type="match status" value="1"/>
</dbReference>
<evidence type="ECO:0000256" key="21">
    <source>
        <dbReference type="ARBA" id="ARBA00049360"/>
    </source>
</evidence>
<dbReference type="SMART" id="SM00487">
    <property type="entry name" value="DEXDc"/>
    <property type="match status" value="1"/>
</dbReference>
<dbReference type="GO" id="GO:0043138">
    <property type="term" value="F:3'-5' DNA helicase activity"/>
    <property type="evidence" value="ECO:0007669"/>
    <property type="project" value="UniProtKB-EC"/>
</dbReference>
<evidence type="ECO:0000259" key="23">
    <source>
        <dbReference type="PROSITE" id="PS51194"/>
    </source>
</evidence>
<evidence type="ECO:0000313" key="25">
    <source>
        <dbReference type="Proteomes" id="UP001279734"/>
    </source>
</evidence>
<dbReference type="EMBL" id="BSYO01000013">
    <property type="protein sequence ID" value="GMH13761.1"/>
    <property type="molecule type" value="Genomic_DNA"/>
</dbReference>
<dbReference type="InterPro" id="IPR011545">
    <property type="entry name" value="DEAD/DEAH_box_helicase_dom"/>
</dbReference>
<keyword evidence="12" id="KW-0653">Protein transport</keyword>
<evidence type="ECO:0000256" key="20">
    <source>
        <dbReference type="ARBA" id="ARBA00034808"/>
    </source>
</evidence>